<dbReference type="Gene3D" id="1.10.10.60">
    <property type="entry name" value="Homeodomain-like"/>
    <property type="match status" value="2"/>
</dbReference>
<feature type="compositionally biased region" description="Polar residues" evidence="9">
    <location>
        <begin position="680"/>
        <end position="689"/>
    </location>
</feature>
<dbReference type="Gene3D" id="1.10.150.60">
    <property type="entry name" value="ARID DNA-binding domain"/>
    <property type="match status" value="1"/>
</dbReference>
<evidence type="ECO:0000256" key="2">
    <source>
        <dbReference type="ARBA" id="ARBA00022454"/>
    </source>
</evidence>
<evidence type="ECO:0000256" key="5">
    <source>
        <dbReference type="ARBA" id="ARBA00023159"/>
    </source>
</evidence>
<dbReference type="Gene3D" id="1.10.10.2170">
    <property type="match status" value="1"/>
</dbReference>
<feature type="region of interest" description="Disordered" evidence="9">
    <location>
        <begin position="469"/>
        <end position="497"/>
    </location>
</feature>
<dbReference type="InParanoid" id="A0A507BH48"/>
<evidence type="ECO:0000259" key="10">
    <source>
        <dbReference type="PROSITE" id="PS50030"/>
    </source>
</evidence>
<dbReference type="GeneID" id="41978949"/>
<sequence length="896" mass="100989">MAPGIVYSGVGGAEGDGIFKGLKFWIAQRVPMRSTWVERIESNGGSVVKLDKLADMIIADHKRKDAPPGSYSWKLIDDSVKEGKLADPETYLIGRPLGTSRPVASSQPTKGTRTPFTKQDDDILVAWVMPYFRRGERTAGNEIYQQLEQKYPHHTFQSWRDRWVKKLRHIHETNAAAASGPQMPPPSPAPAQKSPSRPPVKQASKKIAPESRVKFTEEDDDLLLLYVRERVGDRGIGADGNKIYQEFAEDFPHHSWHSWRDRFIRHLRPRLEASESHEEEATLSPAKRKSPQKTPTQSPQQPKQPISATPSKHIQQRQHQNSRSPAAAEIQNKDFQQTNETEDAEVGLSTEDGQQEPVEDEEHSSDLPPADPRTNRQQFFDDLKSFMESNEDFINLWPQVNGHAIDLFDLYQKVTADNPVPEHRNWEQIAEALDFDWIEDPSILGNLQTCYEKHLGEFELALQEFEDIEQDDEGDGSEEEEEATAFPPTAAMRSSPPVVTGLKRSMEMAMMSDASLDPETSTRKRSRRDPHGEIPSTPDEKLGIRRPQKLAAPLPMPKTRDIIASPELDSVRESSQQLPPRTRIVHQPPVEPETQWFDAQTQQQEDDVFFDDGLDITPSQQLRSEIEQVSPIPYRLQKRDNGLASTTQGSGSGNGMSEKARGKLPVRVSEPLSRSRDMPSRSQNESSTEQKAKRRTLPSSFGVPRPTPPSVQPQPARHIPRPTEDEEESMFVQDDDPSPEPVRPMQTAPHSLTALRAAALPNVGTRHRSSPQLPPTKTPTSTEQNKLAETIDHFISIGYPENIVIQGLKAATMNVGLAGSAMESLMAGKGIPTHHEGIWTQRDDQALELVDSAMDSHGKQSEKEMRKIQREWRRLSYKHGVERIEERRKFLSMMDA</sequence>
<comment type="subcellular location">
    <subcellularLocation>
        <location evidence="8">Nucleus</location>
    </subcellularLocation>
    <subcellularLocation>
        <location evidence="8">Chromosome</location>
        <location evidence="8">Telomere</location>
    </subcellularLocation>
</comment>
<feature type="region of interest" description="Disordered" evidence="9">
    <location>
        <begin position="763"/>
        <end position="784"/>
    </location>
</feature>
<dbReference type="Pfam" id="PF01388">
    <property type="entry name" value="ARID"/>
    <property type="match status" value="1"/>
</dbReference>
<dbReference type="PANTHER" id="PTHR16466">
    <property type="entry name" value="TELOMERE REPEAT-BINDING FACTOR 2-INTERACTING PROTEIN 1"/>
    <property type="match status" value="1"/>
</dbReference>
<feature type="compositionally biased region" description="Acidic residues" evidence="9">
    <location>
        <begin position="604"/>
        <end position="614"/>
    </location>
</feature>
<dbReference type="InterPro" id="IPR015010">
    <property type="entry name" value="TERF2IP_Myb"/>
</dbReference>
<dbReference type="RefSeq" id="XP_031000534.1">
    <property type="nucleotide sequence ID" value="XM_031134239.1"/>
</dbReference>
<feature type="compositionally biased region" description="Low complexity" evidence="9">
    <location>
        <begin position="292"/>
        <end position="305"/>
    </location>
</feature>
<feature type="region of interest" description="Disordered" evidence="9">
    <location>
        <begin position="96"/>
        <end position="116"/>
    </location>
</feature>
<dbReference type="CDD" id="cd11655">
    <property type="entry name" value="rap1_myb-like"/>
    <property type="match status" value="2"/>
</dbReference>
<evidence type="ECO:0000256" key="6">
    <source>
        <dbReference type="ARBA" id="ARBA00023163"/>
    </source>
</evidence>
<dbReference type="CDD" id="cd16100">
    <property type="entry name" value="ARID"/>
    <property type="match status" value="1"/>
</dbReference>
<keyword evidence="5" id="KW-0010">Activator</keyword>
<name>A0A507BH48_9PEZI</name>
<dbReference type="PANTHER" id="PTHR16466:SF6">
    <property type="entry name" value="TELOMERIC REPEAT-BINDING FACTOR 2-INTERACTING PROTEIN 1"/>
    <property type="match status" value="1"/>
</dbReference>
<dbReference type="Pfam" id="PF11626">
    <property type="entry name" value="Rap1_C"/>
    <property type="match status" value="1"/>
</dbReference>
<keyword evidence="13" id="KW-1185">Reference proteome</keyword>
<dbReference type="InterPro" id="IPR009057">
    <property type="entry name" value="Homeodomain-like_sf"/>
</dbReference>
<comment type="function">
    <text evidence="8">Involved in the regulation of telomere length, clustering and has a specific role in telomere position effect (TPE).</text>
</comment>
<comment type="similarity">
    <text evidence="1 8">Belongs to the RAP1 family.</text>
</comment>
<comment type="subunit">
    <text evidence="8">Homodimer.</text>
</comment>
<evidence type="ECO:0000256" key="1">
    <source>
        <dbReference type="ARBA" id="ARBA00010467"/>
    </source>
</evidence>
<evidence type="ECO:0000313" key="13">
    <source>
        <dbReference type="Proteomes" id="UP000319257"/>
    </source>
</evidence>
<accession>A0A507BH48</accession>
<gene>
    <name evidence="12" type="ORF">E0L32_011502</name>
</gene>
<feature type="domain" description="UBA" evidence="10">
    <location>
        <begin position="781"/>
        <end position="828"/>
    </location>
</feature>
<dbReference type="InterPro" id="IPR036431">
    <property type="entry name" value="ARID_dom_sf"/>
</dbReference>
<dbReference type="Pfam" id="PF08914">
    <property type="entry name" value="Myb_Rap1"/>
    <property type="match status" value="2"/>
</dbReference>
<dbReference type="SUPFAM" id="SSF46774">
    <property type="entry name" value="ARID-like"/>
    <property type="match status" value="1"/>
</dbReference>
<evidence type="ECO:0000259" key="11">
    <source>
        <dbReference type="PROSITE" id="PS51011"/>
    </source>
</evidence>
<dbReference type="OrthoDB" id="435460at2759"/>
<dbReference type="SMART" id="SM00501">
    <property type="entry name" value="BRIGHT"/>
    <property type="match status" value="1"/>
</dbReference>
<comment type="caution">
    <text evidence="12">The sequence shown here is derived from an EMBL/GenBank/DDBJ whole genome shotgun (WGS) entry which is preliminary data.</text>
</comment>
<dbReference type="InterPro" id="IPR001357">
    <property type="entry name" value="BRCT_dom"/>
</dbReference>
<keyword evidence="6" id="KW-0804">Transcription</keyword>
<dbReference type="PROSITE" id="PS50030">
    <property type="entry name" value="UBA"/>
    <property type="match status" value="1"/>
</dbReference>
<keyword evidence="7 8" id="KW-0539">Nucleus</keyword>
<evidence type="ECO:0000256" key="8">
    <source>
        <dbReference type="RuleBase" id="RU367107"/>
    </source>
</evidence>
<evidence type="ECO:0000256" key="9">
    <source>
        <dbReference type="SAM" id="MobiDB-lite"/>
    </source>
</evidence>
<feature type="compositionally biased region" description="Polar residues" evidence="9">
    <location>
        <begin position="306"/>
        <end position="324"/>
    </location>
</feature>
<dbReference type="InterPro" id="IPR038104">
    <property type="entry name" value="Rap1_C_sf"/>
</dbReference>
<dbReference type="InterPro" id="IPR039595">
    <property type="entry name" value="TE2IP/Rap1"/>
</dbReference>
<dbReference type="Proteomes" id="UP000319257">
    <property type="component" value="Unassembled WGS sequence"/>
</dbReference>
<keyword evidence="4" id="KW-0805">Transcription regulation</keyword>
<feature type="compositionally biased region" description="Acidic residues" evidence="9">
    <location>
        <begin position="353"/>
        <end position="363"/>
    </location>
</feature>
<keyword evidence="3 8" id="KW-0779">Telomere</keyword>
<evidence type="ECO:0000313" key="12">
    <source>
        <dbReference type="EMBL" id="TPX18823.1"/>
    </source>
</evidence>
<evidence type="ECO:0000256" key="4">
    <source>
        <dbReference type="ARBA" id="ARBA00023015"/>
    </source>
</evidence>
<feature type="domain" description="ARID" evidence="11">
    <location>
        <begin position="373"/>
        <end position="463"/>
    </location>
</feature>
<dbReference type="GO" id="GO:0070187">
    <property type="term" value="C:shelterin complex"/>
    <property type="evidence" value="ECO:0007669"/>
    <property type="project" value="TreeGrafter"/>
</dbReference>
<dbReference type="InterPro" id="IPR015940">
    <property type="entry name" value="UBA"/>
</dbReference>
<feature type="region of interest" description="Disordered" evidence="9">
    <location>
        <begin position="175"/>
        <end position="212"/>
    </location>
</feature>
<reference evidence="12 13" key="1">
    <citation type="submission" date="2019-06" db="EMBL/GenBank/DDBJ databases">
        <title>Draft genome sequence of the filamentous fungus Phialemoniopsis curvata isolated from diesel fuel.</title>
        <authorList>
            <person name="Varaljay V.A."/>
            <person name="Lyon W.J."/>
            <person name="Crouch A.L."/>
            <person name="Drake C.E."/>
            <person name="Hollomon J.M."/>
            <person name="Nadeau L.J."/>
            <person name="Nunn H.S."/>
            <person name="Stevenson B.S."/>
            <person name="Bojanowski C.L."/>
            <person name="Crookes-Goodson W.J."/>
        </authorList>
    </citation>
    <scope>NUCLEOTIDE SEQUENCE [LARGE SCALE GENOMIC DNA]</scope>
    <source>
        <strain evidence="12 13">D216</strain>
    </source>
</reference>
<feature type="compositionally biased region" description="Polar residues" evidence="9">
    <location>
        <begin position="102"/>
        <end position="116"/>
    </location>
</feature>
<dbReference type="EMBL" id="SKBQ01000108">
    <property type="protein sequence ID" value="TPX18823.1"/>
    <property type="molecule type" value="Genomic_DNA"/>
</dbReference>
<dbReference type="GO" id="GO:0010833">
    <property type="term" value="P:telomere maintenance via telomere lengthening"/>
    <property type="evidence" value="ECO:0007669"/>
    <property type="project" value="UniProtKB-UniRule"/>
</dbReference>
<proteinExistence type="inferred from homology"/>
<dbReference type="SMART" id="SM01014">
    <property type="entry name" value="ARID"/>
    <property type="match status" value="1"/>
</dbReference>
<dbReference type="GO" id="GO:0031848">
    <property type="term" value="P:protection from non-homologous end joining at telomere"/>
    <property type="evidence" value="ECO:0007669"/>
    <property type="project" value="TreeGrafter"/>
</dbReference>
<dbReference type="STRING" id="1093900.A0A507BH48"/>
<dbReference type="PROSITE" id="PS51011">
    <property type="entry name" value="ARID"/>
    <property type="match status" value="1"/>
</dbReference>
<evidence type="ECO:0000256" key="3">
    <source>
        <dbReference type="ARBA" id="ARBA00022895"/>
    </source>
</evidence>
<feature type="compositionally biased region" description="Acidic residues" evidence="9">
    <location>
        <begin position="469"/>
        <end position="483"/>
    </location>
</feature>
<protein>
    <recommendedName>
        <fullName evidence="8">DNA-binding protein RAP1</fullName>
    </recommendedName>
</protein>
<feature type="compositionally biased region" description="Acidic residues" evidence="9">
    <location>
        <begin position="724"/>
        <end position="738"/>
    </location>
</feature>
<dbReference type="AlphaFoldDB" id="A0A507BH48"/>
<evidence type="ECO:0000256" key="7">
    <source>
        <dbReference type="ARBA" id="ARBA00023242"/>
    </source>
</evidence>
<feature type="region of interest" description="Disordered" evidence="9">
    <location>
        <begin position="567"/>
        <end position="746"/>
    </location>
</feature>
<feature type="region of interest" description="Disordered" evidence="9">
    <location>
        <begin position="512"/>
        <end position="552"/>
    </location>
</feature>
<feature type="region of interest" description="Disordered" evidence="9">
    <location>
        <begin position="273"/>
        <end position="376"/>
    </location>
</feature>
<organism evidence="12 13">
    <name type="scientific">Thyridium curvatum</name>
    <dbReference type="NCBI Taxonomy" id="1093900"/>
    <lineage>
        <taxon>Eukaryota</taxon>
        <taxon>Fungi</taxon>
        <taxon>Dikarya</taxon>
        <taxon>Ascomycota</taxon>
        <taxon>Pezizomycotina</taxon>
        <taxon>Sordariomycetes</taxon>
        <taxon>Sordariomycetidae</taxon>
        <taxon>Thyridiales</taxon>
        <taxon>Thyridiaceae</taxon>
        <taxon>Thyridium</taxon>
    </lineage>
</organism>
<dbReference type="SUPFAM" id="SSF46689">
    <property type="entry name" value="Homeodomain-like"/>
    <property type="match status" value="2"/>
</dbReference>
<dbReference type="Pfam" id="PF16589">
    <property type="entry name" value="BRCT_2"/>
    <property type="match status" value="1"/>
</dbReference>
<dbReference type="InterPro" id="IPR021661">
    <property type="entry name" value="Rap1_C"/>
</dbReference>
<dbReference type="InterPro" id="IPR001606">
    <property type="entry name" value="ARID_dom"/>
</dbReference>
<keyword evidence="2 8" id="KW-0158">Chromosome</keyword>
<dbReference type="GO" id="GO:0042162">
    <property type="term" value="F:telomeric DNA binding"/>
    <property type="evidence" value="ECO:0007669"/>
    <property type="project" value="TreeGrafter"/>
</dbReference>